<protein>
    <recommendedName>
        <fullName evidence="2">Transmembrane protein 267</fullName>
    </recommendedName>
</protein>
<evidence type="ECO:0000256" key="6">
    <source>
        <dbReference type="SAM" id="Phobius"/>
    </source>
</evidence>
<dbReference type="GeneID" id="115653070"/>
<keyword evidence="8" id="KW-1185">Reference proteome</keyword>
<evidence type="ECO:0000313" key="7">
    <source>
        <dbReference type="Ensembl" id="ENSGEVP00005013378.1"/>
    </source>
</evidence>
<dbReference type="Ensembl" id="ENSGEVT00005014008.1">
    <property type="protein sequence ID" value="ENSGEVP00005013378.1"/>
    <property type="gene ID" value="ENSGEVG00005009512.1"/>
</dbReference>
<keyword evidence="3 6" id="KW-0812">Transmembrane</keyword>
<feature type="transmembrane region" description="Helical" evidence="6">
    <location>
        <begin position="140"/>
        <end position="161"/>
    </location>
</feature>
<name>A0A8C4WBY5_9SAUR</name>
<dbReference type="PANTHER" id="PTHR13628">
    <property type="entry name" value="TRANSMEMBRANE PROTEIN 267"/>
    <property type="match status" value="1"/>
</dbReference>
<feature type="transmembrane region" description="Helical" evidence="6">
    <location>
        <begin position="81"/>
        <end position="101"/>
    </location>
</feature>
<evidence type="ECO:0000256" key="4">
    <source>
        <dbReference type="ARBA" id="ARBA00022989"/>
    </source>
</evidence>
<reference evidence="7" key="2">
    <citation type="submission" date="2025-08" db="UniProtKB">
        <authorList>
            <consortium name="Ensembl"/>
        </authorList>
    </citation>
    <scope>IDENTIFICATION</scope>
</reference>
<reference evidence="7" key="1">
    <citation type="submission" date="2019-06" db="EMBL/GenBank/DDBJ databases">
        <title>G10K-VGP Goodes thornscrub tortoise genome, primary haplotype.</title>
        <authorList>
            <person name="Murphy B."/>
            <person name="Edwards T."/>
            <person name="Rhie A."/>
            <person name="Koren S."/>
            <person name="Phillippy A."/>
            <person name="Fedrigo O."/>
            <person name="Haase B."/>
            <person name="Mountcastle J."/>
            <person name="Lewin H."/>
            <person name="Damas J."/>
            <person name="Howe K."/>
            <person name="Formenti G."/>
            <person name="Myers G."/>
            <person name="Durbin R."/>
            <person name="Jarvis E.D."/>
        </authorList>
    </citation>
    <scope>NUCLEOTIDE SEQUENCE [LARGE SCALE GENOMIC DNA]</scope>
</reference>
<evidence type="ECO:0000313" key="8">
    <source>
        <dbReference type="Proteomes" id="UP000694390"/>
    </source>
</evidence>
<dbReference type="CTD" id="64417"/>
<dbReference type="RefSeq" id="XP_030421611.1">
    <property type="nucleotide sequence ID" value="XM_030565751.1"/>
</dbReference>
<dbReference type="GeneTree" id="ENSGT00390000003050"/>
<dbReference type="Proteomes" id="UP000694390">
    <property type="component" value="Chromosome 6"/>
</dbReference>
<reference evidence="7" key="3">
    <citation type="submission" date="2025-09" db="UniProtKB">
        <authorList>
            <consortium name="Ensembl"/>
        </authorList>
    </citation>
    <scope>IDENTIFICATION</scope>
</reference>
<keyword evidence="4 6" id="KW-1133">Transmembrane helix</keyword>
<dbReference type="OrthoDB" id="10014558at2759"/>
<proteinExistence type="predicted"/>
<evidence type="ECO:0000256" key="2">
    <source>
        <dbReference type="ARBA" id="ARBA00013977"/>
    </source>
</evidence>
<evidence type="ECO:0000256" key="1">
    <source>
        <dbReference type="ARBA" id="ARBA00004141"/>
    </source>
</evidence>
<sequence>MLLAMASETEKAHALLQTFSIASVISSLGLGIFCFIADRLLQFSFIQQHDWLRALSDNAVHGVVGIWSWVIVIGLRKKSDFSEVILAGFLSSVIDVDHFFLAHSLSLQHLKIFFVHKQGIPSQKDSQNELAALTLPQRPLLHCSTVIPVVAVTLKFIMHLFRLKDSWCFLPWMLCISWTSHHVRDGIRHGLWICPFGKTAPLPYWFYVAITASLPHLCSFVMYLTGTGELMSIKHGIRIDV</sequence>
<feature type="transmembrane region" description="Helical" evidence="6">
    <location>
        <begin position="12"/>
        <end position="37"/>
    </location>
</feature>
<dbReference type="AlphaFoldDB" id="A0A8C4WBY5"/>
<dbReference type="PANTHER" id="PTHR13628:SF1">
    <property type="entry name" value="TRANSMEMBRANE PROTEIN 267"/>
    <property type="match status" value="1"/>
</dbReference>
<comment type="subcellular location">
    <subcellularLocation>
        <location evidence="1">Membrane</location>
        <topology evidence="1">Multi-pass membrane protein</topology>
    </subcellularLocation>
</comment>
<organism evidence="7 8">
    <name type="scientific">Gopherus evgoodei</name>
    <name type="common">Goodes thornscrub tortoise</name>
    <dbReference type="NCBI Taxonomy" id="1825980"/>
    <lineage>
        <taxon>Eukaryota</taxon>
        <taxon>Metazoa</taxon>
        <taxon>Chordata</taxon>
        <taxon>Craniata</taxon>
        <taxon>Vertebrata</taxon>
        <taxon>Euteleostomi</taxon>
        <taxon>Archelosauria</taxon>
        <taxon>Testudinata</taxon>
        <taxon>Testudines</taxon>
        <taxon>Cryptodira</taxon>
        <taxon>Durocryptodira</taxon>
        <taxon>Testudinoidea</taxon>
        <taxon>Testudinidae</taxon>
        <taxon>Gopherus</taxon>
    </lineage>
</organism>
<feature type="transmembrane region" description="Helical" evidence="6">
    <location>
        <begin position="58"/>
        <end position="75"/>
    </location>
</feature>
<evidence type="ECO:0000256" key="5">
    <source>
        <dbReference type="ARBA" id="ARBA00023136"/>
    </source>
</evidence>
<accession>A0A8C4WBY5</accession>
<feature type="transmembrane region" description="Helical" evidence="6">
    <location>
        <begin position="204"/>
        <end position="224"/>
    </location>
</feature>
<keyword evidence="5 6" id="KW-0472">Membrane</keyword>
<gene>
    <name evidence="7" type="primary">TMEM267</name>
</gene>
<dbReference type="InterPro" id="IPR026572">
    <property type="entry name" value="TMEM267"/>
</dbReference>
<dbReference type="GO" id="GO:0016020">
    <property type="term" value="C:membrane"/>
    <property type="evidence" value="ECO:0007669"/>
    <property type="project" value="UniProtKB-SubCell"/>
</dbReference>
<evidence type="ECO:0000256" key="3">
    <source>
        <dbReference type="ARBA" id="ARBA00022692"/>
    </source>
</evidence>